<dbReference type="Proteomes" id="UP000241769">
    <property type="component" value="Unassembled WGS sequence"/>
</dbReference>
<evidence type="ECO:0000313" key="3">
    <source>
        <dbReference type="EMBL" id="PRP88557.1"/>
    </source>
</evidence>
<sequence>MEIGVPQKDLGIQLKKTERPIVQGEWSFDLILVDKQESVVDAWRKHFEGLPSVQFVHNRFEMLTDFDCMVSAANSFGLMDGGVDAAITRFFGDQLQKRVQKHIVEEYGGQQHTGTSFIIDTLSDNLKNEKEAENCRRHPYLSHTPTMRCPMNIVQTDNVYRAMHSMLMAVKNHNKKDPQQKIKSVACPGLGTFYGEMPHEYAAKMMAMAYKHFLTAPSELDWNYATDIQEEIYEAQEEEKARRAEEQKLNKDKYKIR</sequence>
<reference evidence="3 4" key="1">
    <citation type="journal article" date="2018" name="Genome Biol. Evol.">
        <title>Multiple Roots of Fruiting Body Formation in Amoebozoa.</title>
        <authorList>
            <person name="Hillmann F."/>
            <person name="Forbes G."/>
            <person name="Novohradska S."/>
            <person name="Ferling I."/>
            <person name="Riege K."/>
            <person name="Groth M."/>
            <person name="Westermann M."/>
            <person name="Marz M."/>
            <person name="Spaller T."/>
            <person name="Winckler T."/>
            <person name="Schaap P."/>
            <person name="Glockner G."/>
        </authorList>
    </citation>
    <scope>NUCLEOTIDE SEQUENCE [LARGE SCALE GENOMIC DNA]</scope>
    <source>
        <strain evidence="3 4">Jena</strain>
    </source>
</reference>
<accession>A0A2P6NX79</accession>
<dbReference type="SMART" id="SM00506">
    <property type="entry name" value="A1pp"/>
    <property type="match status" value="1"/>
</dbReference>
<dbReference type="EMBL" id="MDYQ01000009">
    <property type="protein sequence ID" value="PRP88557.1"/>
    <property type="molecule type" value="Genomic_DNA"/>
</dbReference>
<protein>
    <submittedName>
        <fullName evidence="3">Putative phosphatase, C-terminal domain of histone macro H2A1 like protein</fullName>
    </submittedName>
</protein>
<name>A0A2P6NX79_9EUKA</name>
<dbReference type="OrthoDB" id="6082470at2759"/>
<dbReference type="PANTHER" id="PTHR34413:SF2">
    <property type="entry name" value="PROPHAGE TAIL FIBER ASSEMBLY PROTEIN HOMOLOG TFAE-RELATED"/>
    <property type="match status" value="1"/>
</dbReference>
<evidence type="ECO:0000259" key="2">
    <source>
        <dbReference type="PROSITE" id="PS51154"/>
    </source>
</evidence>
<feature type="region of interest" description="Disordered" evidence="1">
    <location>
        <begin position="238"/>
        <end position="257"/>
    </location>
</feature>
<dbReference type="InterPro" id="IPR043472">
    <property type="entry name" value="Macro_dom-like"/>
</dbReference>
<dbReference type="Pfam" id="PF01661">
    <property type="entry name" value="Macro"/>
    <property type="match status" value="1"/>
</dbReference>
<feature type="domain" description="Macro" evidence="2">
    <location>
        <begin position="40"/>
        <end position="257"/>
    </location>
</feature>
<dbReference type="InParanoid" id="A0A2P6NX79"/>
<dbReference type="AlphaFoldDB" id="A0A2P6NX79"/>
<dbReference type="InterPro" id="IPR002589">
    <property type="entry name" value="Macro_dom"/>
</dbReference>
<organism evidence="3 4">
    <name type="scientific">Planoprotostelium fungivorum</name>
    <dbReference type="NCBI Taxonomy" id="1890364"/>
    <lineage>
        <taxon>Eukaryota</taxon>
        <taxon>Amoebozoa</taxon>
        <taxon>Evosea</taxon>
        <taxon>Variosea</taxon>
        <taxon>Cavosteliida</taxon>
        <taxon>Cavosteliaceae</taxon>
        <taxon>Planoprotostelium</taxon>
    </lineage>
</organism>
<dbReference type="PROSITE" id="PS51154">
    <property type="entry name" value="MACRO"/>
    <property type="match status" value="1"/>
</dbReference>
<gene>
    <name evidence="3" type="ORF">PROFUN_02968</name>
</gene>
<dbReference type="SUPFAM" id="SSF52949">
    <property type="entry name" value="Macro domain-like"/>
    <property type="match status" value="1"/>
</dbReference>
<evidence type="ECO:0000313" key="4">
    <source>
        <dbReference type="Proteomes" id="UP000241769"/>
    </source>
</evidence>
<comment type="caution">
    <text evidence="3">The sequence shown here is derived from an EMBL/GenBank/DDBJ whole genome shotgun (WGS) entry which is preliminary data.</text>
</comment>
<dbReference type="InterPro" id="IPR051220">
    <property type="entry name" value="TFA_Chaperone"/>
</dbReference>
<dbReference type="Gene3D" id="3.40.220.10">
    <property type="entry name" value="Leucine Aminopeptidase, subunit E, domain 1"/>
    <property type="match status" value="1"/>
</dbReference>
<keyword evidence="4" id="KW-1185">Reference proteome</keyword>
<dbReference type="STRING" id="1890364.A0A2P6NX79"/>
<proteinExistence type="predicted"/>
<dbReference type="PANTHER" id="PTHR34413">
    <property type="entry name" value="PROPHAGE TAIL FIBER ASSEMBLY PROTEIN HOMOLOG TFAE-RELATED-RELATED"/>
    <property type="match status" value="1"/>
</dbReference>
<evidence type="ECO:0000256" key="1">
    <source>
        <dbReference type="SAM" id="MobiDB-lite"/>
    </source>
</evidence>